<evidence type="ECO:0000313" key="3">
    <source>
        <dbReference type="Proteomes" id="UP000186143"/>
    </source>
</evidence>
<evidence type="ECO:0000313" key="2">
    <source>
        <dbReference type="EMBL" id="OQP83574.1"/>
    </source>
</evidence>
<dbReference type="Proteomes" id="UP000186143">
    <property type="component" value="Unassembled WGS sequence"/>
</dbReference>
<reference evidence="1 3" key="1">
    <citation type="submission" date="2016-09" db="EMBL/GenBank/DDBJ databases">
        <title>Rhizobium sp. nov., a novel species isolated from the rice rhizosphere.</title>
        <authorList>
            <person name="Zhao J."/>
            <person name="Zhang X."/>
        </authorList>
    </citation>
    <scope>NUCLEOTIDE SEQUENCE [LARGE SCALE GENOMIC DNA]</scope>
    <source>
        <strain evidence="1 3">MH17</strain>
    </source>
</reference>
<dbReference type="EMBL" id="MSPX01000031">
    <property type="protein sequence ID" value="OQP83574.1"/>
    <property type="molecule type" value="Genomic_DNA"/>
</dbReference>
<dbReference type="AlphaFoldDB" id="A0A1Q9AGS5"/>
<dbReference type="EMBL" id="MKIO01000034">
    <property type="protein sequence ID" value="OLP54377.1"/>
    <property type="molecule type" value="Genomic_DNA"/>
</dbReference>
<dbReference type="Proteomes" id="UP000192652">
    <property type="component" value="Unassembled WGS sequence"/>
</dbReference>
<dbReference type="PIRSF" id="PIRSF019217">
    <property type="entry name" value="Acetone_carboxlyase_gsu"/>
    <property type="match status" value="1"/>
</dbReference>
<dbReference type="OrthoDB" id="8688459at2"/>
<reference evidence="2 4" key="3">
    <citation type="journal article" date="2017" name="Antonie Van Leeuwenhoek">
        <title>Rhizobium rhizosphaerae sp. nov., a novel species isolated from rice rhizosphere.</title>
        <authorList>
            <person name="Zhao J.J."/>
            <person name="Zhang J."/>
            <person name="Zhang R.J."/>
            <person name="Zhang C.W."/>
            <person name="Yin H.Q."/>
            <person name="Zhang X.X."/>
        </authorList>
    </citation>
    <scope>NUCLEOTIDE SEQUENCE [LARGE SCALE GENOMIC DNA]</scope>
    <source>
        <strain evidence="2 4">RD15</strain>
    </source>
</reference>
<evidence type="ECO:0000313" key="1">
    <source>
        <dbReference type="EMBL" id="OLP54377.1"/>
    </source>
</evidence>
<comment type="caution">
    <text evidence="1">The sequence shown here is derived from an EMBL/GenBank/DDBJ whole genome shotgun (WGS) entry which is preliminary data.</text>
</comment>
<accession>A0A1Q9AGS5</accession>
<keyword evidence="4" id="KW-1185">Reference proteome</keyword>
<sequence>MSVSHDINTLRELKDGKLSFEKLHGLISGFKDADRFDKMVQIWQESVEWDDPILLPLAEHLFVVRKPDGRRVVKSTWGYEYCEAQENWKLHAKVFVRDTEELINEIYPDKLGCDPEWMQLREYYDPLSGTLLEVEVVPPGYPIVHDFKPDIDTFYRDWLGRPVP</sequence>
<gene>
    <name evidence="1" type="ORF">BJF92_19225</name>
    <name evidence="2" type="ORF">BTR14_22270</name>
</gene>
<dbReference type="STRING" id="1672749.BJF92_19225"/>
<dbReference type="RefSeq" id="WP_075635806.1">
    <property type="nucleotide sequence ID" value="NZ_MKIO01000034.1"/>
</dbReference>
<dbReference type="InterPro" id="IPR016750">
    <property type="entry name" value="Aceto_COase_bsu/gsu"/>
</dbReference>
<reference evidence="2" key="2">
    <citation type="submission" date="2016-12" db="EMBL/GenBank/DDBJ databases">
        <authorList>
            <person name="Zhang X."/>
            <person name="Zhao J."/>
        </authorList>
    </citation>
    <scope>NUCLEOTIDE SEQUENCE</scope>
    <source>
        <strain evidence="2">RD15</strain>
    </source>
</reference>
<name>A0A1Q9AGS5_9HYPH</name>
<organism evidence="1 3">
    <name type="scientific">Xaviernesmea rhizosphaerae</name>
    <dbReference type="NCBI Taxonomy" id="1672749"/>
    <lineage>
        <taxon>Bacteria</taxon>
        <taxon>Pseudomonadati</taxon>
        <taxon>Pseudomonadota</taxon>
        <taxon>Alphaproteobacteria</taxon>
        <taxon>Hyphomicrobiales</taxon>
        <taxon>Rhizobiaceae</taxon>
        <taxon>Rhizobium/Agrobacterium group</taxon>
        <taxon>Xaviernesmea</taxon>
    </lineage>
</organism>
<proteinExistence type="predicted"/>
<protein>
    <submittedName>
        <fullName evidence="1">Acetone carboxylase subunit gamma</fullName>
    </submittedName>
</protein>
<evidence type="ECO:0000313" key="4">
    <source>
        <dbReference type="Proteomes" id="UP000192652"/>
    </source>
</evidence>
<dbReference type="Pfam" id="PF08882">
    <property type="entry name" value="Acetone_carb_G"/>
    <property type="match status" value="1"/>
</dbReference>